<name>A0A914WFR8_9BILA</name>
<dbReference type="InterPro" id="IPR036056">
    <property type="entry name" value="Fibrinogen-like_C"/>
</dbReference>
<accession>A0A914WFR8</accession>
<organism evidence="2 3">
    <name type="scientific">Plectus sambesii</name>
    <dbReference type="NCBI Taxonomy" id="2011161"/>
    <lineage>
        <taxon>Eukaryota</taxon>
        <taxon>Metazoa</taxon>
        <taxon>Ecdysozoa</taxon>
        <taxon>Nematoda</taxon>
        <taxon>Chromadorea</taxon>
        <taxon>Plectida</taxon>
        <taxon>Plectina</taxon>
        <taxon>Plectoidea</taxon>
        <taxon>Plectidae</taxon>
        <taxon>Plectus</taxon>
    </lineage>
</organism>
<evidence type="ECO:0000313" key="2">
    <source>
        <dbReference type="Proteomes" id="UP000887566"/>
    </source>
</evidence>
<dbReference type="AlphaFoldDB" id="A0A914WFR8"/>
<dbReference type="SUPFAM" id="SSF56496">
    <property type="entry name" value="Fibrinogen C-terminal domain-like"/>
    <property type="match status" value="1"/>
</dbReference>
<dbReference type="Proteomes" id="UP000887566">
    <property type="component" value="Unplaced"/>
</dbReference>
<reference evidence="3" key="1">
    <citation type="submission" date="2022-11" db="UniProtKB">
        <authorList>
            <consortium name="WormBaseParasite"/>
        </authorList>
    </citation>
    <scope>IDENTIFICATION</scope>
</reference>
<dbReference type="PANTHER" id="PTHR19143:SF327">
    <property type="entry name" value="FI21813P1-RELATED"/>
    <property type="match status" value="1"/>
</dbReference>
<evidence type="ECO:0000259" key="1">
    <source>
        <dbReference type="PROSITE" id="PS51406"/>
    </source>
</evidence>
<dbReference type="InterPro" id="IPR050373">
    <property type="entry name" value="Fibrinogen_C-term_domain"/>
</dbReference>
<feature type="domain" description="Fibrinogen C-terminal" evidence="1">
    <location>
        <begin position="1"/>
        <end position="210"/>
    </location>
</feature>
<proteinExistence type="predicted"/>
<dbReference type="WBParaSite" id="PSAMB.scaffold409size52490.g5599.t1">
    <property type="protein sequence ID" value="PSAMB.scaffold409size52490.g5599.t1"/>
    <property type="gene ID" value="PSAMB.scaffold409size52490.g5599"/>
</dbReference>
<dbReference type="InterPro" id="IPR014716">
    <property type="entry name" value="Fibrinogen_a/b/g_C_1"/>
</dbReference>
<keyword evidence="2" id="KW-1185">Reference proteome</keyword>
<dbReference type="SMART" id="SM00186">
    <property type="entry name" value="FBG"/>
    <property type="match status" value="1"/>
</dbReference>
<dbReference type="PROSITE" id="PS51406">
    <property type="entry name" value="FIBRINOGEN_C_2"/>
    <property type="match status" value="1"/>
</dbReference>
<dbReference type="Pfam" id="PF00147">
    <property type="entry name" value="Fibrinogen_C"/>
    <property type="match status" value="1"/>
</dbReference>
<evidence type="ECO:0000313" key="3">
    <source>
        <dbReference type="WBParaSite" id="PSAMB.scaffold409size52490.g5599.t1"/>
    </source>
</evidence>
<dbReference type="PANTHER" id="PTHR19143">
    <property type="entry name" value="FIBRINOGEN/TENASCIN/ANGIOPOEITIN"/>
    <property type="match status" value="1"/>
</dbReference>
<protein>
    <submittedName>
        <fullName evidence="3">Fibrinogen C-terminal domain-containing protein</fullName>
    </submittedName>
</protein>
<dbReference type="GO" id="GO:0005615">
    <property type="term" value="C:extracellular space"/>
    <property type="evidence" value="ECO:0007669"/>
    <property type="project" value="TreeGrafter"/>
</dbReference>
<sequence length="210" mass="23953">MDTNGGGWTVFQKRVDDSLTFYTKTWAEYKNGFDNGLTRNFWLGNDKIHALSSKDSKVDLRIDLWGDRDPNPNATPMYKNAYFFAEYTNFAVDNEANKYTLHLSPFVSGNASYQNNNIDIIWSNGRPFSTFDQDNDGGDCANPDENSMQLGGWWANWVGRCGYCALNGKYVPSVTFNSFFGMNWFVNTGPLEGRKYIQPVQSQMKMRKVA</sequence>
<dbReference type="Gene3D" id="3.90.215.10">
    <property type="entry name" value="Gamma Fibrinogen, chain A, domain 1"/>
    <property type="match status" value="1"/>
</dbReference>
<dbReference type="InterPro" id="IPR002181">
    <property type="entry name" value="Fibrinogen_a/b/g_C_dom"/>
</dbReference>